<dbReference type="InterPro" id="IPR000642">
    <property type="entry name" value="Peptidase_M41"/>
</dbReference>
<dbReference type="InterPro" id="IPR003960">
    <property type="entry name" value="ATPase_AAA_CS"/>
</dbReference>
<keyword evidence="8 12" id="KW-1133">Transmembrane helix</keyword>
<evidence type="ECO:0000256" key="10">
    <source>
        <dbReference type="RuleBase" id="RU003651"/>
    </source>
</evidence>
<dbReference type="InterPro" id="IPR003593">
    <property type="entry name" value="AAA+_ATPase"/>
</dbReference>
<dbReference type="WBParaSite" id="SSLN_0001579901-mRNA-1">
    <property type="protein sequence ID" value="SSLN_0001579901-mRNA-1"/>
    <property type="gene ID" value="SSLN_0001579901"/>
</dbReference>
<evidence type="ECO:0000256" key="1">
    <source>
        <dbReference type="ARBA" id="ARBA00004141"/>
    </source>
</evidence>
<dbReference type="OrthoDB" id="1413014at2759"/>
<evidence type="ECO:0000256" key="7">
    <source>
        <dbReference type="ARBA" id="ARBA00022946"/>
    </source>
</evidence>
<keyword evidence="2" id="KW-0645">Protease</keyword>
<organism evidence="16">
    <name type="scientific">Schistocephalus solidus</name>
    <name type="common">Tapeworm</name>
    <dbReference type="NCBI Taxonomy" id="70667"/>
    <lineage>
        <taxon>Eukaryota</taxon>
        <taxon>Metazoa</taxon>
        <taxon>Spiralia</taxon>
        <taxon>Lophotrochozoa</taxon>
        <taxon>Platyhelminthes</taxon>
        <taxon>Cestoda</taxon>
        <taxon>Eucestoda</taxon>
        <taxon>Diphyllobothriidea</taxon>
        <taxon>Diphyllobothriidae</taxon>
        <taxon>Schistocephalus</taxon>
    </lineage>
</organism>
<reference evidence="16" key="1">
    <citation type="submission" date="2016-06" db="UniProtKB">
        <authorList>
            <consortium name="WormBaseParasite"/>
        </authorList>
    </citation>
    <scope>IDENTIFICATION</scope>
</reference>
<dbReference type="GO" id="GO:0007005">
    <property type="term" value="P:mitochondrion organization"/>
    <property type="evidence" value="ECO:0007669"/>
    <property type="project" value="TreeGrafter"/>
</dbReference>
<evidence type="ECO:0000256" key="9">
    <source>
        <dbReference type="ARBA" id="ARBA00023136"/>
    </source>
</evidence>
<feature type="region of interest" description="Disordered" evidence="11">
    <location>
        <begin position="627"/>
        <end position="666"/>
    </location>
</feature>
<dbReference type="SUPFAM" id="SSF140990">
    <property type="entry name" value="FtsH protease domain-like"/>
    <property type="match status" value="1"/>
</dbReference>
<keyword evidence="4 10" id="KW-0547">Nucleotide-binding</keyword>
<dbReference type="GO" id="GO:0004176">
    <property type="term" value="F:ATP-dependent peptidase activity"/>
    <property type="evidence" value="ECO:0007669"/>
    <property type="project" value="InterPro"/>
</dbReference>
<dbReference type="EMBL" id="UYSU01039713">
    <property type="protein sequence ID" value="VDM01614.1"/>
    <property type="molecule type" value="Genomic_DNA"/>
</dbReference>
<evidence type="ECO:0000313" key="15">
    <source>
        <dbReference type="Proteomes" id="UP000275846"/>
    </source>
</evidence>
<evidence type="ECO:0000256" key="5">
    <source>
        <dbReference type="ARBA" id="ARBA00022801"/>
    </source>
</evidence>
<evidence type="ECO:0000256" key="3">
    <source>
        <dbReference type="ARBA" id="ARBA00022692"/>
    </source>
</evidence>
<dbReference type="InterPro" id="IPR003959">
    <property type="entry name" value="ATPase_AAA_core"/>
</dbReference>
<evidence type="ECO:0000313" key="14">
    <source>
        <dbReference type="EMBL" id="VDM01614.1"/>
    </source>
</evidence>
<dbReference type="GO" id="GO:0016887">
    <property type="term" value="F:ATP hydrolysis activity"/>
    <property type="evidence" value="ECO:0007669"/>
    <property type="project" value="InterPro"/>
</dbReference>
<proteinExistence type="inferred from homology"/>
<evidence type="ECO:0000256" key="12">
    <source>
        <dbReference type="SAM" id="Phobius"/>
    </source>
</evidence>
<dbReference type="STRING" id="70667.A0A183TFI0"/>
<dbReference type="GO" id="GO:0005743">
    <property type="term" value="C:mitochondrial inner membrane"/>
    <property type="evidence" value="ECO:0007669"/>
    <property type="project" value="TreeGrafter"/>
</dbReference>
<protein>
    <submittedName>
        <fullName evidence="16">AAA domain-containing protein</fullName>
    </submittedName>
</protein>
<dbReference type="Gene3D" id="3.40.50.300">
    <property type="entry name" value="P-loop containing nucleotide triphosphate hydrolases"/>
    <property type="match status" value="1"/>
</dbReference>
<dbReference type="CDD" id="cd19501">
    <property type="entry name" value="RecA-like_FtsH"/>
    <property type="match status" value="1"/>
</dbReference>
<name>A0A183TFI0_SCHSO</name>
<evidence type="ECO:0000256" key="8">
    <source>
        <dbReference type="ARBA" id="ARBA00022989"/>
    </source>
</evidence>
<gene>
    <name evidence="14" type="ORF">SSLN_LOCUS15228</name>
</gene>
<evidence type="ECO:0000259" key="13">
    <source>
        <dbReference type="SMART" id="SM00382"/>
    </source>
</evidence>
<dbReference type="Pfam" id="PF00004">
    <property type="entry name" value="AAA"/>
    <property type="match status" value="1"/>
</dbReference>
<sequence>MFDRRAYAVFSPGSLQVVQTLCARCLHSPSENVKLYSGLIRLLSSSLLSSPQQPVLFLPKAKVFSRSRDSLNSSKKFFGSPDSKESIKIQKLAKVEQSQLKEMMQGHSPSIQLQLVEAYRRGVETSSENQRKARIFQTLSTLLGRLFLLGFGGAIIFYLIRSSGRGFEGECDEVKKELQDIVEFLRNPEKFNKLGAKLPKGVLLVGPPGVGKTLLARAVAGEAQVPFLYVSGSSFEEVFVGMGASRVRQLFAAAKQHAPCLIFVDEIDSVGRFRTSSPHHPYANQTINQLLAEMDGFQPSEGIIVLGATNQREDLDKALLRPGRFDFQVHVSPPNYEGRVALFNLYLSKVRAAPDVDLSKLALGTVGYTGADIQNLKSAFCLTFRETSVALDLPPLFIRAAANPGFTEYILLSLQISLQAAIAAGLRGDPVVTMAHIWDARDRLLMGPAKRRPLDEDGNKVSAFHEAGHVLVAFYTPESTPIHKVTIIPRGDSGGHTSFLQEKDSSYWTRAQLIAQLDVLMGGRVGEELAFGADHKATVMAESMVSRFGLSQKLGPRVLSGSMQDTQLSQATRDLIDKEITQLLNESLERARSILSAHRNEHKALAEALLYYETLNSEQVRQIIEGKLVPPPGPRPATPPIFPLGTKPTSPRESSKTKPSLPKVDF</sequence>
<evidence type="ECO:0000256" key="11">
    <source>
        <dbReference type="SAM" id="MobiDB-lite"/>
    </source>
</evidence>
<evidence type="ECO:0000256" key="6">
    <source>
        <dbReference type="ARBA" id="ARBA00022840"/>
    </source>
</evidence>
<evidence type="ECO:0000256" key="4">
    <source>
        <dbReference type="ARBA" id="ARBA00022741"/>
    </source>
</evidence>
<keyword evidence="5" id="KW-0378">Hydrolase</keyword>
<dbReference type="PROSITE" id="PS00674">
    <property type="entry name" value="AAA"/>
    <property type="match status" value="1"/>
</dbReference>
<comment type="similarity">
    <text evidence="10">Belongs to the AAA ATPase family.</text>
</comment>
<dbReference type="GO" id="GO:0006515">
    <property type="term" value="P:protein quality control for misfolded or incompletely synthesized proteins"/>
    <property type="evidence" value="ECO:0007669"/>
    <property type="project" value="TreeGrafter"/>
</dbReference>
<dbReference type="Proteomes" id="UP000275846">
    <property type="component" value="Unassembled WGS sequence"/>
</dbReference>
<comment type="subcellular location">
    <subcellularLocation>
        <location evidence="1">Membrane</location>
        <topology evidence="1">Multi-pass membrane protein</topology>
    </subcellularLocation>
</comment>
<dbReference type="PANTHER" id="PTHR23076:SF97">
    <property type="entry name" value="ATP-DEPENDENT ZINC METALLOPROTEASE YME1L1"/>
    <property type="match status" value="1"/>
</dbReference>
<keyword evidence="7" id="KW-0809">Transit peptide</keyword>
<feature type="domain" description="AAA+ ATPase" evidence="13">
    <location>
        <begin position="198"/>
        <end position="335"/>
    </location>
</feature>
<reference evidence="14 15" key="2">
    <citation type="submission" date="2018-11" db="EMBL/GenBank/DDBJ databases">
        <authorList>
            <consortium name="Pathogen Informatics"/>
        </authorList>
    </citation>
    <scope>NUCLEOTIDE SEQUENCE [LARGE SCALE GENOMIC DNA]</scope>
    <source>
        <strain evidence="14 15">NST_G2</strain>
    </source>
</reference>
<dbReference type="GO" id="GO:0004222">
    <property type="term" value="F:metalloendopeptidase activity"/>
    <property type="evidence" value="ECO:0007669"/>
    <property type="project" value="InterPro"/>
</dbReference>
<keyword evidence="15" id="KW-1185">Reference proteome</keyword>
<keyword evidence="3 12" id="KW-0812">Transmembrane</keyword>
<dbReference type="GO" id="GO:0005524">
    <property type="term" value="F:ATP binding"/>
    <property type="evidence" value="ECO:0007669"/>
    <property type="project" value="UniProtKB-KW"/>
</dbReference>
<dbReference type="PANTHER" id="PTHR23076">
    <property type="entry name" value="METALLOPROTEASE M41 FTSH"/>
    <property type="match status" value="1"/>
</dbReference>
<dbReference type="Gene3D" id="1.20.58.760">
    <property type="entry name" value="Peptidase M41"/>
    <property type="match status" value="1"/>
</dbReference>
<dbReference type="Gene3D" id="1.10.8.60">
    <property type="match status" value="1"/>
</dbReference>
<dbReference type="SMART" id="SM00382">
    <property type="entry name" value="AAA"/>
    <property type="match status" value="1"/>
</dbReference>
<keyword evidence="6 10" id="KW-0067">ATP-binding</keyword>
<accession>A0A183TFI0</accession>
<dbReference type="Pfam" id="PF01434">
    <property type="entry name" value="Peptidase_M41"/>
    <property type="match status" value="1"/>
</dbReference>
<dbReference type="InterPro" id="IPR027417">
    <property type="entry name" value="P-loop_NTPase"/>
</dbReference>
<dbReference type="SUPFAM" id="SSF52540">
    <property type="entry name" value="P-loop containing nucleoside triphosphate hydrolases"/>
    <property type="match status" value="1"/>
</dbReference>
<evidence type="ECO:0000313" key="16">
    <source>
        <dbReference type="WBParaSite" id="SSLN_0001579901-mRNA-1"/>
    </source>
</evidence>
<feature type="compositionally biased region" description="Pro residues" evidence="11">
    <location>
        <begin position="629"/>
        <end position="642"/>
    </location>
</feature>
<dbReference type="FunFam" id="3.40.50.300:FF:000277">
    <property type="entry name" value="ATP-dependent zinc metalloprotease FtsH"/>
    <property type="match status" value="1"/>
</dbReference>
<feature type="transmembrane region" description="Helical" evidence="12">
    <location>
        <begin position="142"/>
        <end position="160"/>
    </location>
</feature>
<keyword evidence="9 12" id="KW-0472">Membrane</keyword>
<dbReference type="AlphaFoldDB" id="A0A183TFI0"/>
<dbReference type="InterPro" id="IPR037219">
    <property type="entry name" value="Peptidase_M41-like"/>
</dbReference>
<evidence type="ECO:0000256" key="2">
    <source>
        <dbReference type="ARBA" id="ARBA00022670"/>
    </source>
</evidence>